<dbReference type="InterPro" id="IPR036134">
    <property type="entry name" value="Crypto/Photolyase_FAD-like_sf"/>
</dbReference>
<organism evidence="15 16">
    <name type="scientific">Tribonema minus</name>
    <dbReference type="NCBI Taxonomy" id="303371"/>
    <lineage>
        <taxon>Eukaryota</taxon>
        <taxon>Sar</taxon>
        <taxon>Stramenopiles</taxon>
        <taxon>Ochrophyta</taxon>
        <taxon>PX clade</taxon>
        <taxon>Xanthophyceae</taxon>
        <taxon>Tribonematales</taxon>
        <taxon>Tribonemataceae</taxon>
        <taxon>Tribonema</taxon>
    </lineage>
</organism>
<evidence type="ECO:0000256" key="2">
    <source>
        <dbReference type="ARBA" id="ARBA00006409"/>
    </source>
</evidence>
<name>A0A835Z6D6_9STRA</name>
<comment type="similarity">
    <text evidence="2">Belongs to the DNA photolyase class-2 family.</text>
</comment>
<dbReference type="SUPFAM" id="SSF52425">
    <property type="entry name" value="Cryptochrome/photolyase, N-terminal domain"/>
    <property type="match status" value="1"/>
</dbReference>
<dbReference type="GO" id="GO:0003677">
    <property type="term" value="F:DNA binding"/>
    <property type="evidence" value="ECO:0007669"/>
    <property type="project" value="UniProtKB-KW"/>
</dbReference>
<evidence type="ECO:0000313" key="16">
    <source>
        <dbReference type="Proteomes" id="UP000664859"/>
    </source>
</evidence>
<dbReference type="GO" id="GO:0000719">
    <property type="term" value="P:photoreactive repair"/>
    <property type="evidence" value="ECO:0007669"/>
    <property type="project" value="TreeGrafter"/>
</dbReference>
<sequence length="521" mass="57401">MSKRAASSVDAAGVSKKGKKANGGGSATGPSGLPPSPEWFDDRRVRCLTAEVVSQPRASGGCVVYWMSRDQRAEDNWAMLYARHLAQEASVPLVVAFNLVPRFLAATIRHFGFMLRGLEETEADLRAKRVPFHLLRGAEPADTVPEFARAQGAVAVVCDMSPLRVPRAWTEGVAAKLAEQGVPVFQVDAHNIVPVWTVSDKQETGARTLRPKIDRLLTMLTDVPPLAPNAEGTALPPRPDWAAARETLEVDRSVQEVKTFTPGAAAGRAKLQDFIDNRLKLFATGRNDPNVHASSDLSPYLHFGQLSVQRAVLEVRASKKSSESTKSYVEEAVVRRELSDNFCFYNADYDSLAAAANWARDSLALHASDAREHTYTRDDLEAGRTHDDLWNAAQIQMVQEGKMHGFLRMYWAKKILEWTPSPAEALATAIYLNDRYELDGRDPNGYVGIAWSIMGIHDMGWTERPIFGKIRYMNYAGCMRKFNVASFVARYPAAVANCKAAGGEPAKPKKARATATKKSKK</sequence>
<feature type="compositionally biased region" description="Basic residues" evidence="13">
    <location>
        <begin position="508"/>
        <end position="521"/>
    </location>
</feature>
<evidence type="ECO:0000256" key="3">
    <source>
        <dbReference type="ARBA" id="ARBA00013149"/>
    </source>
</evidence>
<proteinExistence type="inferred from homology"/>
<dbReference type="PANTHER" id="PTHR10211:SF0">
    <property type="entry name" value="DEOXYRIBODIPYRIMIDINE PHOTO-LYASE"/>
    <property type="match status" value="1"/>
</dbReference>
<dbReference type="InterPro" id="IPR032673">
    <property type="entry name" value="DNA_photolyase_2_CS"/>
</dbReference>
<evidence type="ECO:0000256" key="12">
    <source>
        <dbReference type="ARBA" id="ARBA00033999"/>
    </source>
</evidence>
<dbReference type="SUPFAM" id="SSF48173">
    <property type="entry name" value="Cryptochrome/photolyase FAD-binding domain"/>
    <property type="match status" value="1"/>
</dbReference>
<evidence type="ECO:0000256" key="11">
    <source>
        <dbReference type="ARBA" id="ARBA00031671"/>
    </source>
</evidence>
<dbReference type="Gene3D" id="3.40.50.620">
    <property type="entry name" value="HUPs"/>
    <property type="match status" value="1"/>
</dbReference>
<evidence type="ECO:0000259" key="14">
    <source>
        <dbReference type="PROSITE" id="PS51645"/>
    </source>
</evidence>
<dbReference type="OrthoDB" id="496749at2759"/>
<feature type="region of interest" description="Disordered" evidence="13">
    <location>
        <begin position="1"/>
        <end position="38"/>
    </location>
</feature>
<evidence type="ECO:0000256" key="8">
    <source>
        <dbReference type="ARBA" id="ARBA00023125"/>
    </source>
</evidence>
<dbReference type="Gene3D" id="1.25.40.80">
    <property type="match status" value="1"/>
</dbReference>
<dbReference type="FunFam" id="1.10.579.10:FF:000002">
    <property type="entry name" value="Deoxyribodipyrimidine photolyase"/>
    <property type="match status" value="1"/>
</dbReference>
<dbReference type="PANTHER" id="PTHR10211">
    <property type="entry name" value="DEOXYRIBODIPYRIMIDINE PHOTOLYASE"/>
    <property type="match status" value="1"/>
</dbReference>
<comment type="cofactor">
    <cofactor evidence="1">
        <name>FAD</name>
        <dbReference type="ChEBI" id="CHEBI:57692"/>
    </cofactor>
</comment>
<dbReference type="InterPro" id="IPR008148">
    <property type="entry name" value="DNA_photolyase_2"/>
</dbReference>
<keyword evidence="8" id="KW-0238">DNA-binding</keyword>
<evidence type="ECO:0000256" key="4">
    <source>
        <dbReference type="ARBA" id="ARBA00014046"/>
    </source>
</evidence>
<evidence type="ECO:0000256" key="5">
    <source>
        <dbReference type="ARBA" id="ARBA00022630"/>
    </source>
</evidence>
<dbReference type="AlphaFoldDB" id="A0A835Z6D6"/>
<reference evidence="15" key="1">
    <citation type="submission" date="2021-02" db="EMBL/GenBank/DDBJ databases">
        <title>First Annotated Genome of the Yellow-green Alga Tribonema minus.</title>
        <authorList>
            <person name="Mahan K.M."/>
        </authorList>
    </citation>
    <scope>NUCLEOTIDE SEQUENCE</scope>
    <source>
        <strain evidence="15">UTEX B ZZ1240</strain>
    </source>
</reference>
<evidence type="ECO:0000256" key="1">
    <source>
        <dbReference type="ARBA" id="ARBA00001974"/>
    </source>
</evidence>
<keyword evidence="16" id="KW-1185">Reference proteome</keyword>
<dbReference type="NCBIfam" id="TIGR00591">
    <property type="entry name" value="phr2"/>
    <property type="match status" value="1"/>
</dbReference>
<evidence type="ECO:0000256" key="9">
    <source>
        <dbReference type="ARBA" id="ARBA00023204"/>
    </source>
</evidence>
<dbReference type="FunFam" id="3.40.50.620:FF:000110">
    <property type="entry name" value="Deoxyribodipyrimidine photolyase"/>
    <property type="match status" value="1"/>
</dbReference>
<dbReference type="InterPro" id="IPR052219">
    <property type="entry name" value="Photolyase_Class-2"/>
</dbReference>
<dbReference type="EC" id="4.1.99.3" evidence="3"/>
<evidence type="ECO:0000256" key="6">
    <source>
        <dbReference type="ARBA" id="ARBA00022763"/>
    </source>
</evidence>
<dbReference type="InterPro" id="IPR014729">
    <property type="entry name" value="Rossmann-like_a/b/a_fold"/>
</dbReference>
<dbReference type="InterPro" id="IPR036155">
    <property type="entry name" value="Crypto/Photolyase_N_sf"/>
</dbReference>
<dbReference type="FunFam" id="1.25.40.80:FF:000004">
    <property type="entry name" value="Deoxyribodipyrimidine photolyase"/>
    <property type="match status" value="1"/>
</dbReference>
<comment type="caution">
    <text evidence="15">The sequence shown here is derived from an EMBL/GenBank/DDBJ whole genome shotgun (WGS) entry which is preliminary data.</text>
</comment>
<protein>
    <recommendedName>
        <fullName evidence="4">Deoxyribodipyrimidine photo-lyase</fullName>
        <ecNumber evidence="3">4.1.99.3</ecNumber>
    </recommendedName>
    <alternativeName>
        <fullName evidence="11">DNA photolyase</fullName>
    </alternativeName>
</protein>
<evidence type="ECO:0000256" key="7">
    <source>
        <dbReference type="ARBA" id="ARBA00022827"/>
    </source>
</evidence>
<dbReference type="EMBL" id="JAFCMP010000088">
    <property type="protein sequence ID" value="KAG5187561.1"/>
    <property type="molecule type" value="Genomic_DNA"/>
</dbReference>
<dbReference type="Pfam" id="PF00875">
    <property type="entry name" value="DNA_photolyase"/>
    <property type="match status" value="1"/>
</dbReference>
<accession>A0A835Z6D6</accession>
<keyword evidence="9" id="KW-0234">DNA repair</keyword>
<feature type="domain" description="Photolyase/cryptochrome alpha/beta" evidence="14">
    <location>
        <begin position="61"/>
        <end position="192"/>
    </location>
</feature>
<keyword evidence="6" id="KW-0227">DNA damage</keyword>
<evidence type="ECO:0000256" key="10">
    <source>
        <dbReference type="ARBA" id="ARBA00023239"/>
    </source>
</evidence>
<dbReference type="PROSITE" id="PS01084">
    <property type="entry name" value="DNA_PHOTOLYASES_2_2"/>
    <property type="match status" value="1"/>
</dbReference>
<keyword evidence="7" id="KW-0274">FAD</keyword>
<dbReference type="Gene3D" id="1.10.579.10">
    <property type="entry name" value="DNA Cyclobutane Dipyrimidine Photolyase, subunit A, domain 3"/>
    <property type="match status" value="1"/>
</dbReference>
<evidence type="ECO:0000256" key="13">
    <source>
        <dbReference type="SAM" id="MobiDB-lite"/>
    </source>
</evidence>
<evidence type="ECO:0000313" key="15">
    <source>
        <dbReference type="EMBL" id="KAG5187561.1"/>
    </source>
</evidence>
<dbReference type="GO" id="GO:0003904">
    <property type="term" value="F:deoxyribodipyrimidine photo-lyase activity"/>
    <property type="evidence" value="ECO:0007669"/>
    <property type="project" value="UniProtKB-EC"/>
</dbReference>
<dbReference type="GO" id="GO:0009650">
    <property type="term" value="P:UV protection"/>
    <property type="evidence" value="ECO:0007669"/>
    <property type="project" value="UniProtKB-ARBA"/>
</dbReference>
<gene>
    <name evidence="15" type="ORF">JKP88DRAFT_207049</name>
</gene>
<dbReference type="InterPro" id="IPR006050">
    <property type="entry name" value="DNA_photolyase_N"/>
</dbReference>
<dbReference type="PROSITE" id="PS51645">
    <property type="entry name" value="PHR_CRY_ALPHA_BETA"/>
    <property type="match status" value="1"/>
</dbReference>
<feature type="region of interest" description="Disordered" evidence="13">
    <location>
        <begin position="501"/>
        <end position="521"/>
    </location>
</feature>
<keyword evidence="10 15" id="KW-0456">Lyase</keyword>
<dbReference type="Proteomes" id="UP000664859">
    <property type="component" value="Unassembled WGS sequence"/>
</dbReference>
<comment type="catalytic activity">
    <reaction evidence="12">
        <text>cyclobutadipyrimidine (in DNA) = 2 pyrimidine residues (in DNA).</text>
        <dbReference type="EC" id="4.1.99.3"/>
    </reaction>
</comment>
<keyword evidence="5" id="KW-0285">Flavoprotein</keyword>